<gene>
    <name evidence="2" type="ORF">ACFOEE_14570</name>
</gene>
<name>A0ABV7CM54_9GAMM</name>
<comment type="caution">
    <text evidence="2">The sequence shown here is derived from an EMBL/GenBank/DDBJ whole genome shotgun (WGS) entry which is preliminary data.</text>
</comment>
<dbReference type="InterPro" id="IPR021559">
    <property type="entry name" value="DUF3019"/>
</dbReference>
<dbReference type="Proteomes" id="UP001595453">
    <property type="component" value="Unassembled WGS sequence"/>
</dbReference>
<evidence type="ECO:0000256" key="1">
    <source>
        <dbReference type="SAM" id="SignalP"/>
    </source>
</evidence>
<organism evidence="2 3">
    <name type="scientific">Pseudoalteromonas fenneropenaei</name>
    <dbReference type="NCBI Taxonomy" id="1737459"/>
    <lineage>
        <taxon>Bacteria</taxon>
        <taxon>Pseudomonadati</taxon>
        <taxon>Pseudomonadota</taxon>
        <taxon>Gammaproteobacteria</taxon>
        <taxon>Alteromonadales</taxon>
        <taxon>Pseudoalteromonadaceae</taxon>
        <taxon>Pseudoalteromonas</taxon>
    </lineage>
</organism>
<protein>
    <submittedName>
        <fullName evidence="2">DUF3019 domain-containing protein</fullName>
    </submittedName>
</protein>
<evidence type="ECO:0000313" key="3">
    <source>
        <dbReference type="Proteomes" id="UP001595453"/>
    </source>
</evidence>
<dbReference type="RefSeq" id="WP_377125716.1">
    <property type="nucleotide sequence ID" value="NZ_JBHRSD010000027.1"/>
</dbReference>
<proteinExistence type="predicted"/>
<evidence type="ECO:0000313" key="2">
    <source>
        <dbReference type="EMBL" id="MFC3033745.1"/>
    </source>
</evidence>
<dbReference type="EMBL" id="JBHRSD010000027">
    <property type="protein sequence ID" value="MFC3033745.1"/>
    <property type="molecule type" value="Genomic_DNA"/>
</dbReference>
<keyword evidence="1" id="KW-0732">Signal</keyword>
<feature type="signal peptide" evidence="1">
    <location>
        <begin position="1"/>
        <end position="23"/>
    </location>
</feature>
<dbReference type="Pfam" id="PF11456">
    <property type="entry name" value="DUF3019"/>
    <property type="match status" value="1"/>
</dbReference>
<accession>A0ABV7CM54</accession>
<feature type="chain" id="PRO_5046988284" evidence="1">
    <location>
        <begin position="24"/>
        <end position="137"/>
    </location>
</feature>
<sequence length="137" mass="15816">MSFRNSVRVLLLIAGFVPVFAFANNSTDTPLEPQLPLAISPNKCVALNEGRTCFADVTFTLKLPDNGEYCLRERDNPKPIGCWKEAQTIHYLYSFARAETTLYELVRRRSGEVLGEAVVEVNWVHRIRTKKRRWRLF</sequence>
<reference evidence="3" key="1">
    <citation type="journal article" date="2019" name="Int. J. Syst. Evol. Microbiol.">
        <title>The Global Catalogue of Microorganisms (GCM) 10K type strain sequencing project: providing services to taxonomists for standard genome sequencing and annotation.</title>
        <authorList>
            <consortium name="The Broad Institute Genomics Platform"/>
            <consortium name="The Broad Institute Genome Sequencing Center for Infectious Disease"/>
            <person name="Wu L."/>
            <person name="Ma J."/>
        </authorList>
    </citation>
    <scope>NUCLEOTIDE SEQUENCE [LARGE SCALE GENOMIC DNA]</scope>
    <source>
        <strain evidence="3">KCTC 42730</strain>
    </source>
</reference>
<keyword evidence="3" id="KW-1185">Reference proteome</keyword>